<organism evidence="21 22">
    <name type="scientific">Zhenpiania hominis</name>
    <dbReference type="NCBI Taxonomy" id="2763644"/>
    <lineage>
        <taxon>Bacteria</taxon>
        <taxon>Bacillati</taxon>
        <taxon>Bacillota</taxon>
        <taxon>Clostridia</taxon>
        <taxon>Peptostreptococcales</taxon>
        <taxon>Anaerovoracaceae</taxon>
        <taxon>Zhenpiania</taxon>
    </lineage>
</organism>
<dbReference type="PROSITE" id="PS51194">
    <property type="entry name" value="HELICASE_CTER"/>
    <property type="match status" value="1"/>
</dbReference>
<feature type="domain" description="HRDC" evidence="18">
    <location>
        <begin position="545"/>
        <end position="618"/>
    </location>
</feature>
<dbReference type="InterPro" id="IPR002121">
    <property type="entry name" value="HRDC_dom"/>
</dbReference>
<keyword evidence="11" id="KW-0238">DNA-binding</keyword>
<dbReference type="PANTHER" id="PTHR13710">
    <property type="entry name" value="DNA HELICASE RECQ FAMILY MEMBER"/>
    <property type="match status" value="1"/>
</dbReference>
<dbReference type="FunFam" id="3.40.50.300:FF:000296">
    <property type="entry name" value="ATP-dependent DNA helicase RecQ"/>
    <property type="match status" value="1"/>
</dbReference>
<evidence type="ECO:0000256" key="14">
    <source>
        <dbReference type="ARBA" id="ARBA00023235"/>
    </source>
</evidence>
<evidence type="ECO:0000256" key="15">
    <source>
        <dbReference type="ARBA" id="ARBA00034617"/>
    </source>
</evidence>
<protein>
    <recommendedName>
        <fullName evidence="16">DNA helicase RecQ</fullName>
        <ecNumber evidence="16">5.6.2.4</ecNumber>
    </recommendedName>
</protein>
<proteinExistence type="inferred from homology"/>
<evidence type="ECO:0000256" key="2">
    <source>
        <dbReference type="ARBA" id="ARBA00001947"/>
    </source>
</evidence>
<dbReference type="GO" id="GO:0005737">
    <property type="term" value="C:cytoplasm"/>
    <property type="evidence" value="ECO:0007669"/>
    <property type="project" value="TreeGrafter"/>
</dbReference>
<dbReference type="GO" id="GO:0006281">
    <property type="term" value="P:DNA repair"/>
    <property type="evidence" value="ECO:0007669"/>
    <property type="project" value="UniProtKB-KW"/>
</dbReference>
<keyword evidence="5" id="KW-0547">Nucleotide-binding</keyword>
<evidence type="ECO:0000256" key="7">
    <source>
        <dbReference type="ARBA" id="ARBA00022801"/>
    </source>
</evidence>
<evidence type="ECO:0000256" key="10">
    <source>
        <dbReference type="ARBA" id="ARBA00022840"/>
    </source>
</evidence>
<keyword evidence="7 21" id="KW-0378">Hydrolase</keyword>
<dbReference type="PANTHER" id="PTHR13710:SF105">
    <property type="entry name" value="ATP-DEPENDENT DNA HELICASE Q1"/>
    <property type="match status" value="1"/>
</dbReference>
<gene>
    <name evidence="21" type="primary">recQ</name>
    <name evidence="21" type="ORF">H9L42_12860</name>
</gene>
<comment type="caution">
    <text evidence="21">The sequence shown here is derived from an EMBL/GenBank/DDBJ whole genome shotgun (WGS) entry which is preliminary data.</text>
</comment>
<dbReference type="InterPro" id="IPR010997">
    <property type="entry name" value="HRDC-like_sf"/>
</dbReference>
<comment type="catalytic activity">
    <reaction evidence="15">
        <text>Couples ATP hydrolysis with the unwinding of duplex DNA by translocating in the 3'-5' direction.</text>
        <dbReference type="EC" id="5.6.2.4"/>
    </reaction>
</comment>
<dbReference type="InterPro" id="IPR006293">
    <property type="entry name" value="DNA_helicase_ATP-dep_RecQ_bac"/>
</dbReference>
<dbReference type="EMBL" id="JACRYT010000017">
    <property type="protein sequence ID" value="MBC6680712.1"/>
    <property type="molecule type" value="Genomic_DNA"/>
</dbReference>
<dbReference type="SMART" id="SM00341">
    <property type="entry name" value="HRDC"/>
    <property type="match status" value="1"/>
</dbReference>
<dbReference type="SUPFAM" id="SSF47819">
    <property type="entry name" value="HRDC-like"/>
    <property type="match status" value="1"/>
</dbReference>
<keyword evidence="10" id="KW-0067">ATP-binding</keyword>
<evidence type="ECO:0000313" key="21">
    <source>
        <dbReference type="EMBL" id="MBC6680712.1"/>
    </source>
</evidence>
<keyword evidence="17" id="KW-0175">Coiled coil</keyword>
<evidence type="ECO:0000256" key="1">
    <source>
        <dbReference type="ARBA" id="ARBA00001946"/>
    </source>
</evidence>
<dbReference type="InterPro" id="IPR004589">
    <property type="entry name" value="DNA_helicase_ATP-dep_RecQ"/>
</dbReference>
<dbReference type="GO" id="GO:0046872">
    <property type="term" value="F:metal ion binding"/>
    <property type="evidence" value="ECO:0007669"/>
    <property type="project" value="UniProtKB-KW"/>
</dbReference>
<keyword evidence="13" id="KW-0234">DNA repair</keyword>
<evidence type="ECO:0000256" key="5">
    <source>
        <dbReference type="ARBA" id="ARBA00022741"/>
    </source>
</evidence>
<keyword evidence="6" id="KW-0227">DNA damage</keyword>
<comment type="cofactor">
    <cofactor evidence="2">
        <name>Zn(2+)</name>
        <dbReference type="ChEBI" id="CHEBI:29105"/>
    </cofactor>
</comment>
<evidence type="ECO:0000313" key="22">
    <source>
        <dbReference type="Proteomes" id="UP000602647"/>
    </source>
</evidence>
<dbReference type="Pfam" id="PF00271">
    <property type="entry name" value="Helicase_C"/>
    <property type="match status" value="1"/>
</dbReference>
<dbReference type="GO" id="GO:0006310">
    <property type="term" value="P:DNA recombination"/>
    <property type="evidence" value="ECO:0007669"/>
    <property type="project" value="UniProtKB-UniRule"/>
</dbReference>
<dbReference type="InterPro" id="IPR036388">
    <property type="entry name" value="WH-like_DNA-bd_sf"/>
</dbReference>
<comment type="similarity">
    <text evidence="3">Belongs to the helicase family. RecQ subfamily.</text>
</comment>
<accession>A0A923SRH9</accession>
<dbReference type="InterPro" id="IPR014001">
    <property type="entry name" value="Helicase_ATP-bd"/>
</dbReference>
<dbReference type="Gene3D" id="1.10.10.10">
    <property type="entry name" value="Winged helix-like DNA-binding domain superfamily/Winged helix DNA-binding domain"/>
    <property type="match status" value="1"/>
</dbReference>
<dbReference type="Pfam" id="PF09382">
    <property type="entry name" value="RQC"/>
    <property type="match status" value="1"/>
</dbReference>
<evidence type="ECO:0000256" key="17">
    <source>
        <dbReference type="SAM" id="Coils"/>
    </source>
</evidence>
<keyword evidence="8 21" id="KW-0347">Helicase</keyword>
<evidence type="ECO:0000256" key="3">
    <source>
        <dbReference type="ARBA" id="ARBA00005446"/>
    </source>
</evidence>
<dbReference type="GO" id="GO:0003677">
    <property type="term" value="F:DNA binding"/>
    <property type="evidence" value="ECO:0007669"/>
    <property type="project" value="UniProtKB-KW"/>
</dbReference>
<evidence type="ECO:0000256" key="4">
    <source>
        <dbReference type="ARBA" id="ARBA00022723"/>
    </source>
</evidence>
<dbReference type="InterPro" id="IPR027417">
    <property type="entry name" value="P-loop_NTPase"/>
</dbReference>
<dbReference type="PROSITE" id="PS50967">
    <property type="entry name" value="HRDC"/>
    <property type="match status" value="1"/>
</dbReference>
<keyword evidence="22" id="KW-1185">Reference proteome</keyword>
<name>A0A923SRH9_9FIRM</name>
<dbReference type="Pfam" id="PF00570">
    <property type="entry name" value="HRDC"/>
    <property type="match status" value="1"/>
</dbReference>
<evidence type="ECO:0000256" key="6">
    <source>
        <dbReference type="ARBA" id="ARBA00022763"/>
    </source>
</evidence>
<dbReference type="GO" id="GO:0009378">
    <property type="term" value="F:four-way junction helicase activity"/>
    <property type="evidence" value="ECO:0007669"/>
    <property type="project" value="TreeGrafter"/>
</dbReference>
<evidence type="ECO:0000256" key="11">
    <source>
        <dbReference type="ARBA" id="ARBA00023125"/>
    </source>
</evidence>
<evidence type="ECO:0000259" key="20">
    <source>
        <dbReference type="PROSITE" id="PS51194"/>
    </source>
</evidence>
<evidence type="ECO:0000256" key="13">
    <source>
        <dbReference type="ARBA" id="ARBA00023204"/>
    </source>
</evidence>
<dbReference type="InterPro" id="IPR011545">
    <property type="entry name" value="DEAD/DEAH_box_helicase_dom"/>
</dbReference>
<dbReference type="CDD" id="cd17920">
    <property type="entry name" value="DEXHc_RecQ"/>
    <property type="match status" value="1"/>
</dbReference>
<dbReference type="FunFam" id="1.10.150.80:FF:000002">
    <property type="entry name" value="ATP-dependent DNA helicase RecQ"/>
    <property type="match status" value="1"/>
</dbReference>
<dbReference type="Proteomes" id="UP000602647">
    <property type="component" value="Unassembled WGS sequence"/>
</dbReference>
<dbReference type="PROSITE" id="PS51192">
    <property type="entry name" value="HELICASE_ATP_BIND_1"/>
    <property type="match status" value="1"/>
</dbReference>
<keyword evidence="12" id="KW-0233">DNA recombination</keyword>
<feature type="domain" description="Helicase ATP-binding" evidence="19">
    <location>
        <begin position="38"/>
        <end position="207"/>
    </location>
</feature>
<keyword evidence="9" id="KW-0862">Zinc</keyword>
<dbReference type="SMART" id="SM00956">
    <property type="entry name" value="RQC"/>
    <property type="match status" value="1"/>
</dbReference>
<evidence type="ECO:0000259" key="18">
    <source>
        <dbReference type="PROSITE" id="PS50967"/>
    </source>
</evidence>
<dbReference type="SMART" id="SM00487">
    <property type="entry name" value="DEXDc"/>
    <property type="match status" value="1"/>
</dbReference>
<dbReference type="InterPro" id="IPR044876">
    <property type="entry name" value="HRDC_dom_sf"/>
</dbReference>
<sequence>MEKNVIKNEAQVMNDNKYKVLKRYFGYDSFREGQELLIDSILQGRDTFGIMPTGAGKSICYQIPGIMMEGITLVITPLISLMKDQVAALKEAGIRGAYFNSSLTPGQYRKALEYAKKGTYKIIYVAPERLMNREFLEFAKSVNIEMVTVDEAHCVSQWGQDFRPSYLKILDFVEQLEKRPILSAFTATATSQVKEDVIRILRLKNPTVLTTGFDRKNLFFSVQKPANKYSVVKNYIDTHPGKSGIIYCLTRKLVEEVCQRLCEEGVAATRYHAGLSDEERRQNQDDFIYDVKPIMVATNAFGMGIDKSNVNFVIHYNMPKNMESYYQEAGRAGRDGEKADCILLYGGKDVVTNQFFIEKDNENEDLDEEERELIRERDRQRLKKMTFYCHTNECLRNYMLRYFGEKSPGYCGNCINCLTQFEERDITRTARHIIGCVDSSGERYGLVVVLDAVHGNDTEKVRRYHLDENDYYGSESDKSVRYLRQVADFLLLNEYLLQSDDRYSVLQVGPKAGPVMARQETVTMKIPKEKEPAVRRAKGGKAVYDAEDPQLFEALRALRAKIARTQSVPPYVVFSDKTLKEMCAKKPRTKAEMLEISGVGEVKFKKYGQAFLEEIQKN</sequence>
<dbReference type="GO" id="GO:0043590">
    <property type="term" value="C:bacterial nucleoid"/>
    <property type="evidence" value="ECO:0007669"/>
    <property type="project" value="TreeGrafter"/>
</dbReference>
<feature type="domain" description="Helicase C-terminal" evidence="20">
    <location>
        <begin position="230"/>
        <end position="395"/>
    </location>
</feature>
<keyword evidence="14" id="KW-0413">Isomerase</keyword>
<dbReference type="Gene3D" id="3.40.50.300">
    <property type="entry name" value="P-loop containing nucleotide triphosphate hydrolases"/>
    <property type="match status" value="2"/>
</dbReference>
<dbReference type="GO" id="GO:0016787">
    <property type="term" value="F:hydrolase activity"/>
    <property type="evidence" value="ECO:0007669"/>
    <property type="project" value="UniProtKB-KW"/>
</dbReference>
<feature type="coiled-coil region" evidence="17">
    <location>
        <begin position="356"/>
        <end position="383"/>
    </location>
</feature>
<dbReference type="NCBIfam" id="TIGR00614">
    <property type="entry name" value="recQ_fam"/>
    <property type="match status" value="1"/>
</dbReference>
<dbReference type="AlphaFoldDB" id="A0A923SRH9"/>
<evidence type="ECO:0000256" key="12">
    <source>
        <dbReference type="ARBA" id="ARBA00023172"/>
    </source>
</evidence>
<evidence type="ECO:0000256" key="16">
    <source>
        <dbReference type="NCBIfam" id="TIGR01389"/>
    </source>
</evidence>
<dbReference type="GO" id="GO:0005524">
    <property type="term" value="F:ATP binding"/>
    <property type="evidence" value="ECO:0007669"/>
    <property type="project" value="UniProtKB-KW"/>
</dbReference>
<dbReference type="Gene3D" id="1.10.150.80">
    <property type="entry name" value="HRDC domain"/>
    <property type="match status" value="1"/>
</dbReference>
<dbReference type="GO" id="GO:0009432">
    <property type="term" value="P:SOS response"/>
    <property type="evidence" value="ECO:0007669"/>
    <property type="project" value="UniProtKB-UniRule"/>
</dbReference>
<dbReference type="EC" id="5.6.2.4" evidence="16"/>
<evidence type="ECO:0000259" key="19">
    <source>
        <dbReference type="PROSITE" id="PS51192"/>
    </source>
</evidence>
<dbReference type="InterPro" id="IPR018982">
    <property type="entry name" value="RQC_domain"/>
</dbReference>
<reference evidence="21" key="1">
    <citation type="submission" date="2020-08" db="EMBL/GenBank/DDBJ databases">
        <title>Genome public.</title>
        <authorList>
            <person name="Liu C."/>
            <person name="Sun Q."/>
        </authorList>
    </citation>
    <scope>NUCLEOTIDE SEQUENCE</scope>
    <source>
        <strain evidence="21">BX12</strain>
    </source>
</reference>
<dbReference type="InterPro" id="IPR032284">
    <property type="entry name" value="RecQ_Zn-bd"/>
</dbReference>
<evidence type="ECO:0000256" key="9">
    <source>
        <dbReference type="ARBA" id="ARBA00022833"/>
    </source>
</evidence>
<dbReference type="InterPro" id="IPR036390">
    <property type="entry name" value="WH_DNA-bd_sf"/>
</dbReference>
<dbReference type="Pfam" id="PF16124">
    <property type="entry name" value="RecQ_Zn_bind"/>
    <property type="match status" value="1"/>
</dbReference>
<dbReference type="SMART" id="SM00490">
    <property type="entry name" value="HELICc"/>
    <property type="match status" value="1"/>
</dbReference>
<dbReference type="CDD" id="cd18794">
    <property type="entry name" value="SF2_C_RecQ"/>
    <property type="match status" value="1"/>
</dbReference>
<dbReference type="SUPFAM" id="SSF46785">
    <property type="entry name" value="Winged helix' DNA-binding domain"/>
    <property type="match status" value="1"/>
</dbReference>
<keyword evidence="4" id="KW-0479">Metal-binding</keyword>
<comment type="cofactor">
    <cofactor evidence="1">
        <name>Mg(2+)</name>
        <dbReference type="ChEBI" id="CHEBI:18420"/>
    </cofactor>
</comment>
<dbReference type="InterPro" id="IPR001650">
    <property type="entry name" value="Helicase_C-like"/>
</dbReference>
<dbReference type="SUPFAM" id="SSF52540">
    <property type="entry name" value="P-loop containing nucleoside triphosphate hydrolases"/>
    <property type="match status" value="1"/>
</dbReference>
<evidence type="ECO:0000256" key="8">
    <source>
        <dbReference type="ARBA" id="ARBA00022806"/>
    </source>
</evidence>
<dbReference type="Pfam" id="PF00270">
    <property type="entry name" value="DEAD"/>
    <property type="match status" value="1"/>
</dbReference>
<dbReference type="GO" id="GO:0030894">
    <property type="term" value="C:replisome"/>
    <property type="evidence" value="ECO:0007669"/>
    <property type="project" value="TreeGrafter"/>
</dbReference>
<dbReference type="GO" id="GO:0006260">
    <property type="term" value="P:DNA replication"/>
    <property type="evidence" value="ECO:0007669"/>
    <property type="project" value="InterPro"/>
</dbReference>
<dbReference type="GO" id="GO:0043138">
    <property type="term" value="F:3'-5' DNA helicase activity"/>
    <property type="evidence" value="ECO:0007669"/>
    <property type="project" value="UniProtKB-EC"/>
</dbReference>
<dbReference type="NCBIfam" id="TIGR01389">
    <property type="entry name" value="recQ"/>
    <property type="match status" value="1"/>
</dbReference>